<feature type="compositionally biased region" description="Basic and acidic residues" evidence="1">
    <location>
        <begin position="47"/>
        <end position="63"/>
    </location>
</feature>
<keyword evidence="3" id="KW-1185">Reference proteome</keyword>
<comment type="caution">
    <text evidence="2">The sequence shown here is derived from an EMBL/GenBank/DDBJ whole genome shotgun (WGS) entry which is preliminary data.</text>
</comment>
<dbReference type="AlphaFoldDB" id="A0A422NDR5"/>
<dbReference type="GeneID" id="40329600"/>
<protein>
    <submittedName>
        <fullName evidence="2">Uncharacterized protein</fullName>
    </submittedName>
</protein>
<dbReference type="RefSeq" id="XP_029237630.1">
    <property type="nucleotide sequence ID" value="XM_029382540.1"/>
</dbReference>
<feature type="compositionally biased region" description="Basic residues" evidence="1">
    <location>
        <begin position="94"/>
        <end position="110"/>
    </location>
</feature>
<sequence length="190" mass="20017">MGTPESAARCQPSPATPPLCGWVGQQPASASARKDVRTQRRAQGKGAVEEAHRRAPEVFEHKQGRGNAGGAGTHHRSGEESEVATGGGHQARQSGRHPQSKCVCHHRQHRSVSNDQRKTKSNVPETQVPAGGADDGATRVALACESSSCSLLHTAGAPCTFATVMCGWAFLHGHSHSIAVHSRLTQRTSA</sequence>
<evidence type="ECO:0000313" key="3">
    <source>
        <dbReference type="Proteomes" id="UP000283634"/>
    </source>
</evidence>
<name>A0A422NDR5_TRYRA</name>
<evidence type="ECO:0000313" key="2">
    <source>
        <dbReference type="EMBL" id="RNF03625.1"/>
    </source>
</evidence>
<gene>
    <name evidence="2" type="ORF">TraAM80_05667</name>
</gene>
<accession>A0A422NDR5</accession>
<reference evidence="2 3" key="1">
    <citation type="journal article" date="2018" name="BMC Genomics">
        <title>Genomic comparison of Trypanosoma conorhini and Trypanosoma rangeli to Trypanosoma cruzi strains of high and low virulence.</title>
        <authorList>
            <person name="Bradwell K.R."/>
            <person name="Koparde V.N."/>
            <person name="Matveyev A.V."/>
            <person name="Serrano M.G."/>
            <person name="Alves J.M."/>
            <person name="Parikh H."/>
            <person name="Huang B."/>
            <person name="Lee V."/>
            <person name="Espinosa-Alvarez O."/>
            <person name="Ortiz P.A."/>
            <person name="Costa-Martins A.G."/>
            <person name="Teixeira M.M."/>
            <person name="Buck G.A."/>
        </authorList>
    </citation>
    <scope>NUCLEOTIDE SEQUENCE [LARGE SCALE GENOMIC DNA]</scope>
    <source>
        <strain evidence="2 3">AM80</strain>
    </source>
</reference>
<dbReference type="EMBL" id="MKGL01000189">
    <property type="protein sequence ID" value="RNF03625.1"/>
    <property type="molecule type" value="Genomic_DNA"/>
</dbReference>
<evidence type="ECO:0000256" key="1">
    <source>
        <dbReference type="SAM" id="MobiDB-lite"/>
    </source>
</evidence>
<organism evidence="2 3">
    <name type="scientific">Trypanosoma rangeli</name>
    <dbReference type="NCBI Taxonomy" id="5698"/>
    <lineage>
        <taxon>Eukaryota</taxon>
        <taxon>Discoba</taxon>
        <taxon>Euglenozoa</taxon>
        <taxon>Kinetoplastea</taxon>
        <taxon>Metakinetoplastina</taxon>
        <taxon>Trypanosomatida</taxon>
        <taxon>Trypanosomatidae</taxon>
        <taxon>Trypanosoma</taxon>
        <taxon>Herpetosoma</taxon>
    </lineage>
</organism>
<proteinExistence type="predicted"/>
<feature type="region of interest" description="Disordered" evidence="1">
    <location>
        <begin position="1"/>
        <end position="134"/>
    </location>
</feature>
<dbReference type="Proteomes" id="UP000283634">
    <property type="component" value="Unassembled WGS sequence"/>
</dbReference>